<proteinExistence type="predicted"/>
<keyword evidence="6" id="KW-0443">Lipid metabolism</keyword>
<evidence type="ECO:0000256" key="8">
    <source>
        <dbReference type="ARBA" id="ARBA00023209"/>
    </source>
</evidence>
<dbReference type="PANTHER" id="PTHR14269">
    <property type="entry name" value="CDP-DIACYLGLYCEROL--GLYCEROL-3-PHOSPHATE 3-PHOSPHATIDYLTRANSFERASE-RELATED"/>
    <property type="match status" value="1"/>
</dbReference>
<comment type="caution">
    <text evidence="12">The sequence shown here is derived from an EMBL/GenBank/DDBJ whole genome shotgun (WGS) entry which is preliminary data.</text>
</comment>
<keyword evidence="5" id="KW-1133">Transmembrane helix</keyword>
<evidence type="ECO:0000256" key="5">
    <source>
        <dbReference type="ARBA" id="ARBA00022989"/>
    </source>
</evidence>
<keyword evidence="8" id="KW-0594">Phospholipid biosynthesis</keyword>
<name>A0A0L7LGH2_OPEBR</name>
<dbReference type="EMBL" id="JTDY01001220">
    <property type="protein sequence ID" value="KOB74489.1"/>
    <property type="molecule type" value="Genomic_DNA"/>
</dbReference>
<keyword evidence="4" id="KW-0812">Transmembrane</keyword>
<dbReference type="GO" id="GO:0032049">
    <property type="term" value="P:cardiolipin biosynthetic process"/>
    <property type="evidence" value="ECO:0007669"/>
    <property type="project" value="TreeGrafter"/>
</dbReference>
<evidence type="ECO:0000256" key="1">
    <source>
        <dbReference type="ARBA" id="ARBA00004141"/>
    </source>
</evidence>
<dbReference type="Pfam" id="PF01066">
    <property type="entry name" value="CDP-OH_P_transf"/>
    <property type="match status" value="1"/>
</dbReference>
<evidence type="ECO:0000313" key="13">
    <source>
        <dbReference type="Proteomes" id="UP000037510"/>
    </source>
</evidence>
<dbReference type="GO" id="GO:0016020">
    <property type="term" value="C:membrane"/>
    <property type="evidence" value="ECO:0007669"/>
    <property type="project" value="UniProtKB-SubCell"/>
</dbReference>
<evidence type="ECO:0000256" key="2">
    <source>
        <dbReference type="ARBA" id="ARBA00022516"/>
    </source>
</evidence>
<dbReference type="STRING" id="104452.A0A0L7LGH2"/>
<comment type="catalytic activity">
    <reaction evidence="11">
        <text>a CDP-1,2-diacyl-sn-glycerol + a 1,2-diacyl-sn-glycero-3-phospho-(1'-sn-glycerol) = a cardiolipin + CMP + H(+)</text>
        <dbReference type="Rhea" id="RHEA:32931"/>
        <dbReference type="ChEBI" id="CHEBI:15378"/>
        <dbReference type="ChEBI" id="CHEBI:58332"/>
        <dbReference type="ChEBI" id="CHEBI:60377"/>
        <dbReference type="ChEBI" id="CHEBI:62237"/>
        <dbReference type="ChEBI" id="CHEBI:64716"/>
        <dbReference type="EC" id="2.7.8.41"/>
    </reaction>
</comment>
<dbReference type="Gene3D" id="1.20.120.1760">
    <property type="match status" value="1"/>
</dbReference>
<dbReference type="InterPro" id="IPR043130">
    <property type="entry name" value="CDP-OH_PTrfase_TM_dom"/>
</dbReference>
<dbReference type="GO" id="GO:0005739">
    <property type="term" value="C:mitochondrion"/>
    <property type="evidence" value="ECO:0007669"/>
    <property type="project" value="TreeGrafter"/>
</dbReference>
<dbReference type="PANTHER" id="PTHR14269:SF60">
    <property type="entry name" value="CARDIOLIPIN SYNTHASE (CMP-FORMING)"/>
    <property type="match status" value="1"/>
</dbReference>
<evidence type="ECO:0000256" key="10">
    <source>
        <dbReference type="ARBA" id="ARBA00039001"/>
    </source>
</evidence>
<gene>
    <name evidence="12" type="ORF">OBRU01_09078</name>
</gene>
<keyword evidence="3" id="KW-0808">Transferase</keyword>
<protein>
    <recommendedName>
        <fullName evidence="10">cardiolipin synthase (CMP-forming)</fullName>
        <ecNumber evidence="10">2.7.8.41</ecNumber>
    </recommendedName>
</protein>
<keyword evidence="13" id="KW-1185">Reference proteome</keyword>
<dbReference type="EC" id="2.7.8.41" evidence="10"/>
<keyword evidence="7" id="KW-0472">Membrane</keyword>
<organism evidence="12 13">
    <name type="scientific">Operophtera brumata</name>
    <name type="common">Winter moth</name>
    <name type="synonym">Phalaena brumata</name>
    <dbReference type="NCBI Taxonomy" id="104452"/>
    <lineage>
        <taxon>Eukaryota</taxon>
        <taxon>Metazoa</taxon>
        <taxon>Ecdysozoa</taxon>
        <taxon>Arthropoda</taxon>
        <taxon>Hexapoda</taxon>
        <taxon>Insecta</taxon>
        <taxon>Pterygota</taxon>
        <taxon>Neoptera</taxon>
        <taxon>Endopterygota</taxon>
        <taxon>Lepidoptera</taxon>
        <taxon>Glossata</taxon>
        <taxon>Ditrysia</taxon>
        <taxon>Geometroidea</taxon>
        <taxon>Geometridae</taxon>
        <taxon>Larentiinae</taxon>
        <taxon>Operophtera</taxon>
    </lineage>
</organism>
<comment type="subcellular location">
    <subcellularLocation>
        <location evidence="1">Membrane</location>
        <topology evidence="1">Multi-pass membrane protein</topology>
    </subcellularLocation>
</comment>
<evidence type="ECO:0000256" key="4">
    <source>
        <dbReference type="ARBA" id="ARBA00022692"/>
    </source>
</evidence>
<evidence type="ECO:0000313" key="12">
    <source>
        <dbReference type="EMBL" id="KOB74489.1"/>
    </source>
</evidence>
<keyword evidence="2" id="KW-0444">Lipid biosynthesis</keyword>
<evidence type="ECO:0000256" key="9">
    <source>
        <dbReference type="ARBA" id="ARBA00023264"/>
    </source>
</evidence>
<dbReference type="GO" id="GO:0043337">
    <property type="term" value="F:cardiolipin synthase (CMP-forming)"/>
    <property type="evidence" value="ECO:0007669"/>
    <property type="project" value="UniProtKB-EC"/>
</dbReference>
<dbReference type="InterPro" id="IPR000462">
    <property type="entry name" value="CDP-OH_P_trans"/>
</dbReference>
<evidence type="ECO:0000256" key="7">
    <source>
        <dbReference type="ARBA" id="ARBA00023136"/>
    </source>
</evidence>
<keyword evidence="9" id="KW-1208">Phospholipid metabolism</keyword>
<reference evidence="12 13" key="1">
    <citation type="journal article" date="2015" name="Genome Biol. Evol.">
        <title>The genome of winter moth (Operophtera brumata) provides a genomic perspective on sexual dimorphism and phenology.</title>
        <authorList>
            <person name="Derks M.F."/>
            <person name="Smit S."/>
            <person name="Salis L."/>
            <person name="Schijlen E."/>
            <person name="Bossers A."/>
            <person name="Mateman C."/>
            <person name="Pijl A.S."/>
            <person name="de Ridder D."/>
            <person name="Groenen M.A."/>
            <person name="Visser M.E."/>
            <person name="Megens H.J."/>
        </authorList>
    </citation>
    <scope>NUCLEOTIDE SEQUENCE [LARGE SCALE GENOMIC DNA]</scope>
    <source>
        <strain evidence="12">WM2013NL</strain>
        <tissue evidence="12">Head and thorax</tissue>
    </source>
</reference>
<sequence>MRLLARSCFIKQVTNVCRPNAKQNSNIPIRQFMLIVTNKRQLVRYPLETSLSCFYSSESKKHFITLEKKADAIKDAFEHRRGQLKDTEQKFRLKGEEIVRDIKHQKEVTGEKLRVRKEHIIKDILETKAKVKERIEGVVEKENVFTVPNVLCITRIVMSPYLGYVIMQSEYNLALGLLVFAGVTDLLDGWIARNWEGQSTTMGSFLDPLADKVLIATLFVSLTWQHLIPLPLTLLIVGRDAALVIAGFVIRYMSLPAP</sequence>
<evidence type="ECO:0000256" key="11">
    <source>
        <dbReference type="ARBA" id="ARBA00047433"/>
    </source>
</evidence>
<evidence type="ECO:0000256" key="3">
    <source>
        <dbReference type="ARBA" id="ARBA00022679"/>
    </source>
</evidence>
<accession>A0A0L7LGH2</accession>
<feature type="non-terminal residue" evidence="12">
    <location>
        <position position="258"/>
    </location>
</feature>
<dbReference type="Proteomes" id="UP000037510">
    <property type="component" value="Unassembled WGS sequence"/>
</dbReference>
<dbReference type="InterPro" id="IPR050324">
    <property type="entry name" value="CDP-alcohol_PTase-I"/>
</dbReference>
<evidence type="ECO:0000256" key="6">
    <source>
        <dbReference type="ARBA" id="ARBA00023098"/>
    </source>
</evidence>
<dbReference type="AlphaFoldDB" id="A0A0L7LGH2"/>